<feature type="compositionally biased region" description="Basic and acidic residues" evidence="1">
    <location>
        <begin position="135"/>
        <end position="156"/>
    </location>
</feature>
<evidence type="ECO:0000313" key="2">
    <source>
        <dbReference type="EMBL" id="WVX67045.1"/>
    </source>
</evidence>
<feature type="compositionally biased region" description="Polar residues" evidence="1">
    <location>
        <begin position="101"/>
        <end position="113"/>
    </location>
</feature>
<feature type="region of interest" description="Disordered" evidence="1">
    <location>
        <begin position="1"/>
        <end position="22"/>
    </location>
</feature>
<protein>
    <submittedName>
        <fullName evidence="2">Uncharacterized protein</fullName>
    </submittedName>
</protein>
<feature type="compositionally biased region" description="Polar residues" evidence="1">
    <location>
        <begin position="1"/>
        <end position="10"/>
    </location>
</feature>
<dbReference type="Proteomes" id="UP001330434">
    <property type="component" value="Chromosome"/>
</dbReference>
<feature type="compositionally biased region" description="Acidic residues" evidence="1">
    <location>
        <begin position="86"/>
        <end position="99"/>
    </location>
</feature>
<evidence type="ECO:0000256" key="1">
    <source>
        <dbReference type="SAM" id="MobiDB-lite"/>
    </source>
</evidence>
<feature type="region of interest" description="Disordered" evidence="1">
    <location>
        <begin position="77"/>
        <end position="161"/>
    </location>
</feature>
<name>A0ABZ2C3P4_9PROT</name>
<dbReference type="EMBL" id="CP133270">
    <property type="protein sequence ID" value="WVX67045.1"/>
    <property type="molecule type" value="Genomic_DNA"/>
</dbReference>
<gene>
    <name evidence="2" type="ORF">Bealeia1_01242</name>
</gene>
<dbReference type="RefSeq" id="WP_331255845.1">
    <property type="nucleotide sequence ID" value="NZ_CP133270.1"/>
</dbReference>
<reference evidence="2 3" key="1">
    <citation type="journal article" date="2024" name="Environ. Microbiol.">
        <title>Novel evolutionary insights on the interactions of the Holosporales (Alphaproteobacteria) with eukaryotic hosts from comparative genomics.</title>
        <authorList>
            <person name="Giovannini M."/>
            <person name="Petroni G."/>
            <person name="Castelli M."/>
        </authorList>
    </citation>
    <scope>NUCLEOTIDE SEQUENCE [LARGE SCALE GENOMIC DNA]</scope>
    <source>
        <strain evidence="2 3">US_Bl 15I1</strain>
    </source>
</reference>
<keyword evidence="3" id="KW-1185">Reference proteome</keyword>
<proteinExistence type="predicted"/>
<sequence>MNTQPEVQKTVQKKAAPKSTMSGVLDQIGQGKFFKTQKTTEEIDAQLLLKKNELQKTGAIVKEKPQDLAGVLFSALQSKGLLNTNDTEDEDNEGWDDEPSYTPSTQSQVSTQAGEKEVQPELKPTTSKITTSELTKPETPQKKKTSKEIHEEEVAQEKTTQALKLGLASRRAAIANNDDDDD</sequence>
<organism evidence="2 3">
    <name type="scientific">Candidatus Bealeia paramacronuclearis</name>
    <dbReference type="NCBI Taxonomy" id="1921001"/>
    <lineage>
        <taxon>Bacteria</taxon>
        <taxon>Pseudomonadati</taxon>
        <taxon>Pseudomonadota</taxon>
        <taxon>Alphaproteobacteria</taxon>
        <taxon>Holosporales</taxon>
        <taxon>Holosporaceae</taxon>
        <taxon>Candidatus Bealeia</taxon>
    </lineage>
</organism>
<evidence type="ECO:0000313" key="3">
    <source>
        <dbReference type="Proteomes" id="UP001330434"/>
    </source>
</evidence>
<accession>A0ABZ2C3P4</accession>
<feature type="compositionally biased region" description="Polar residues" evidence="1">
    <location>
        <begin position="124"/>
        <end position="134"/>
    </location>
</feature>